<dbReference type="Gene3D" id="3.30.920.20">
    <property type="entry name" value="Gas2-like domain"/>
    <property type="match status" value="1"/>
</dbReference>
<dbReference type="Pfam" id="PF02187">
    <property type="entry name" value="GAS2"/>
    <property type="match status" value="1"/>
</dbReference>
<protein>
    <recommendedName>
        <fullName evidence="5">GAR domain-containing protein</fullName>
    </recommendedName>
</protein>
<feature type="region of interest" description="Disordered" evidence="4">
    <location>
        <begin position="1"/>
        <end position="39"/>
    </location>
</feature>
<accession>A0AAI9EF79</accession>
<feature type="domain" description="GAR" evidence="5">
    <location>
        <begin position="1083"/>
        <end position="1158"/>
    </location>
</feature>
<evidence type="ECO:0000256" key="3">
    <source>
        <dbReference type="ARBA" id="ARBA00023212"/>
    </source>
</evidence>
<dbReference type="Proteomes" id="UP001296104">
    <property type="component" value="Unassembled WGS sequence"/>
</dbReference>
<reference evidence="6" key="1">
    <citation type="submission" date="2023-11" db="EMBL/GenBank/DDBJ databases">
        <authorList>
            <person name="Alioto T."/>
            <person name="Alioto T."/>
            <person name="Gomez Garrido J."/>
        </authorList>
    </citation>
    <scope>NUCLEOTIDE SEQUENCE</scope>
</reference>
<gene>
    <name evidence="6" type="ORF">LECACI_7A009425</name>
</gene>
<dbReference type="PROSITE" id="PS51460">
    <property type="entry name" value="GAR"/>
    <property type="match status" value="1"/>
</dbReference>
<feature type="compositionally biased region" description="Low complexity" evidence="4">
    <location>
        <begin position="825"/>
        <end position="851"/>
    </location>
</feature>
<evidence type="ECO:0000256" key="2">
    <source>
        <dbReference type="ARBA" id="ARBA00022490"/>
    </source>
</evidence>
<sequence length="1346" mass="146275">MDHPFANPPRLPSPIKGRINHHEPRHQHSRTVSRSPVRQHARDYNDPLLRHLSPTSTLRAFVTDSDTMSPSDALFASVRHSSVSERALGAKAAQTCLDLRNWTREMQSWEWSGTFDVPEPARRKTRVSTVTFTSMLSQNTIATAEDETEGSDGEEEYWGSLPACTVEMYEKRADEIGQQLDQIDVEELKEYVLVSHYRADSRASSRNGMVGERTPSAEIKRLDDFMALVTATILQALPYITQLNRLLDLWTTRLMVLRSAPRYLRDLKRARTDLDHGWASIAVSITSGPGQNHASFDRKTMLQMKAVIEQQVGSLGRRLDRFLNDLEGRDDTVPDAWIDDFESLETAYGSWVVQAERKVLENEWHARRASVGLPPAALPVASKRSVVGQPEHAVPMSELEDPILDHDAVMRASMDKAEYNDETAKQSASHVGDHVVDGSGRPLMGRNPKLDSLSNPALPPPGGEIVGERADSATAAAFISRGNTPASDSSSKEDGMGQVAKRRAAFLNGIEKTNSLNRSRGSPAVRPFEHASNAFTRLFKKDRSPEQLPIRRTASGRIVPIQSADGEPNQRELPTSVSANGTSSDSRGGELKSPQTGTNAEAKKEAGSVKKSQGSQHTIIRGESPIREYNVEGDPQIGDLGSNARRNTSLSSPFHSPGEELLPDNWPLRSTTPVPPTEKRCPRLEMHKAELSNSGSESGPETKAPSVALEADAFDRMFVQSLPSTPQSRPRSSRAAQPSMPWAGPQKRAASLPRTTPESLPEMPKLDIPAGYLDMLSASRSKTPPSRSRPAQTPSNETSPVAPRIGRADKSVPSDIARPTAGTPRSRGQSAAVAGRARSSSSPLATSPSPELEFEESEAPVGEADMDRQRMINRASTTSIEIFSRSQLKSIDVPRSSRHSVPSPRPTPPQTPRASSDTNNTLEGNDPMEFKGMLAFPTPPRRSSLSAPVSGHDTPTVLRGVPQAGPPTDATAESPAEGLKASAPAPLNAIMAKRRGKSALKIEDERSLRTTDPLLSQTNKHSRQTHAEDDIDKIDRHVSDVLDKLSGGIRFKPRPGAETPVPLNEPREYVGPRAKQSTVPRMSKGASMTIAPAEASPKRPTTSVEPEVRLYHLIQVGREEQPIKLFVRLVGENERVMVRVGGGWADLADFLRGYAEHHGSRTVSEGALDVQTMPHVHARKVSGPAEVRAKTPSTPTDVAARPGSKDSDEELPRSGPMRPRTRDGRITPVADWNTPSNAYHSTSKSSSTGSSRPGTANVSRPSSRQGMGEVGLAGPSSGRKASLPDHKAKWVEGMLERAKAATSAEKSKEDREKYFGELGKGGGTRRVVFRSSPGPSSSPGPDGKAR</sequence>
<feature type="compositionally biased region" description="Basic and acidic residues" evidence="4">
    <location>
        <begin position="1203"/>
        <end position="1212"/>
    </location>
</feature>
<evidence type="ECO:0000256" key="4">
    <source>
        <dbReference type="SAM" id="MobiDB-lite"/>
    </source>
</evidence>
<comment type="subcellular location">
    <subcellularLocation>
        <location evidence="1">Cytoplasm</location>
        <location evidence="1">Cytoskeleton</location>
    </subcellularLocation>
</comment>
<keyword evidence="2" id="KW-0963">Cytoplasm</keyword>
<feature type="compositionally biased region" description="Basic and acidic residues" evidence="4">
    <location>
        <begin position="1000"/>
        <end position="1009"/>
    </location>
</feature>
<proteinExistence type="predicted"/>
<comment type="caution">
    <text evidence="6">The sequence shown here is derived from an EMBL/GenBank/DDBJ whole genome shotgun (WGS) entry which is preliminary data.</text>
</comment>
<dbReference type="GO" id="GO:0008017">
    <property type="term" value="F:microtubule binding"/>
    <property type="evidence" value="ECO:0007669"/>
    <property type="project" value="InterPro"/>
</dbReference>
<feature type="compositionally biased region" description="Basic and acidic residues" evidence="4">
    <location>
        <begin position="677"/>
        <end position="690"/>
    </location>
</feature>
<keyword evidence="7" id="KW-1185">Reference proteome</keyword>
<feature type="region of interest" description="Disordered" evidence="4">
    <location>
        <begin position="1047"/>
        <end position="1085"/>
    </location>
</feature>
<evidence type="ECO:0000256" key="1">
    <source>
        <dbReference type="ARBA" id="ARBA00004245"/>
    </source>
</evidence>
<feature type="region of interest" description="Disordered" evidence="4">
    <location>
        <begin position="424"/>
        <end position="457"/>
    </location>
</feature>
<name>A0AAI9EF79_9PEZI</name>
<evidence type="ECO:0000259" key="5">
    <source>
        <dbReference type="PROSITE" id="PS51460"/>
    </source>
</evidence>
<evidence type="ECO:0000313" key="6">
    <source>
        <dbReference type="EMBL" id="CAK4034267.1"/>
    </source>
</evidence>
<keyword evidence="3" id="KW-0206">Cytoskeleton</keyword>
<dbReference type="SUPFAM" id="SSF143575">
    <property type="entry name" value="GAS2 domain-like"/>
    <property type="match status" value="1"/>
</dbReference>
<feature type="compositionally biased region" description="Polar residues" evidence="4">
    <location>
        <begin position="1252"/>
        <end position="1265"/>
    </location>
</feature>
<feature type="compositionally biased region" description="Low complexity" evidence="4">
    <location>
        <begin position="1241"/>
        <end position="1251"/>
    </location>
</feature>
<feature type="compositionally biased region" description="Low complexity" evidence="4">
    <location>
        <begin position="1331"/>
        <end position="1346"/>
    </location>
</feature>
<dbReference type="InterPro" id="IPR036534">
    <property type="entry name" value="GAR_dom_sf"/>
</dbReference>
<feature type="region of interest" description="Disordered" evidence="4">
    <location>
        <begin position="1177"/>
        <end position="1286"/>
    </location>
</feature>
<dbReference type="InterPro" id="IPR003108">
    <property type="entry name" value="GAR_dom"/>
</dbReference>
<feature type="compositionally biased region" description="Pro residues" evidence="4">
    <location>
        <begin position="1"/>
        <end position="12"/>
    </location>
</feature>
<evidence type="ECO:0000313" key="7">
    <source>
        <dbReference type="Proteomes" id="UP001296104"/>
    </source>
</evidence>
<dbReference type="GO" id="GO:0005856">
    <property type="term" value="C:cytoskeleton"/>
    <property type="evidence" value="ECO:0007669"/>
    <property type="project" value="UniProtKB-SubCell"/>
</dbReference>
<organism evidence="6 7">
    <name type="scientific">Lecanosticta acicola</name>
    <dbReference type="NCBI Taxonomy" id="111012"/>
    <lineage>
        <taxon>Eukaryota</taxon>
        <taxon>Fungi</taxon>
        <taxon>Dikarya</taxon>
        <taxon>Ascomycota</taxon>
        <taxon>Pezizomycotina</taxon>
        <taxon>Dothideomycetes</taxon>
        <taxon>Dothideomycetidae</taxon>
        <taxon>Mycosphaerellales</taxon>
        <taxon>Mycosphaerellaceae</taxon>
        <taxon>Lecanosticta</taxon>
    </lineage>
</organism>
<feature type="region of interest" description="Disordered" evidence="4">
    <location>
        <begin position="536"/>
        <end position="1032"/>
    </location>
</feature>
<feature type="compositionally biased region" description="Polar residues" evidence="4">
    <location>
        <begin position="644"/>
        <end position="654"/>
    </location>
</feature>
<feature type="compositionally biased region" description="Low complexity" evidence="4">
    <location>
        <begin position="720"/>
        <end position="739"/>
    </location>
</feature>
<feature type="compositionally biased region" description="Basic and acidic residues" evidence="4">
    <location>
        <begin position="1300"/>
        <end position="1315"/>
    </location>
</feature>
<dbReference type="EMBL" id="CAVMBE010000110">
    <property type="protein sequence ID" value="CAK4034267.1"/>
    <property type="molecule type" value="Genomic_DNA"/>
</dbReference>
<feature type="region of interest" description="Disordered" evidence="4">
    <location>
        <begin position="1300"/>
        <end position="1346"/>
    </location>
</feature>
<feature type="compositionally biased region" description="Polar residues" evidence="4">
    <location>
        <begin position="874"/>
        <end position="889"/>
    </location>
</feature>
<feature type="compositionally biased region" description="Polar residues" evidence="4">
    <location>
        <begin position="572"/>
        <end position="586"/>
    </location>
</feature>
<feature type="compositionally biased region" description="Low complexity" evidence="4">
    <location>
        <begin position="777"/>
        <end position="790"/>
    </location>
</feature>